<reference evidence="6 7" key="1">
    <citation type="submission" date="2024-08" db="EMBL/GenBank/DDBJ databases">
        <authorList>
            <person name="Cucini C."/>
            <person name="Frati F."/>
        </authorList>
    </citation>
    <scope>NUCLEOTIDE SEQUENCE [LARGE SCALE GENOMIC DNA]</scope>
</reference>
<sequence>MATFLRTNSSSSLSSISSIGSDNAEVIGKGIKTSQAGGRNLVQRTRDALGDIGNRLKKNPVAIGGKAPAIKKTTAGVKKEFAVPTNRPPRAVTKIKGQSGTKTLTKPKKDTSIAVPVVDSTEAEKQIFKPDSVLKLDAHLKTDKYTEQALSTKNEDDKENVPTVTSTEVVNSPSAKQNEDVFEIENEYNPKLSTEVAVASFSTERLEVVNIDADEWNPLLVQVYIKEIYDYVFDLEKKYPIRIRYLEGRHINSRMRAVLLDWLIEVHMQFGFMPETLYLAAKIMDRYLQTDRNVTRKQLQLVGVTAMYISAKYEEVCTPAVQDFAAVSDNAFTIGDVRKMEQAMLTTLSFDLAFPPAVLFLRRFSKAANANMSIHSMAKYIMELSLVDYAACHLFPSEQAAGSLALALL</sequence>
<dbReference type="InterPro" id="IPR036915">
    <property type="entry name" value="Cyclin-like_sf"/>
</dbReference>
<organism evidence="6 7">
    <name type="scientific">Orchesella dallaii</name>
    <dbReference type="NCBI Taxonomy" id="48710"/>
    <lineage>
        <taxon>Eukaryota</taxon>
        <taxon>Metazoa</taxon>
        <taxon>Ecdysozoa</taxon>
        <taxon>Arthropoda</taxon>
        <taxon>Hexapoda</taxon>
        <taxon>Collembola</taxon>
        <taxon>Entomobryomorpha</taxon>
        <taxon>Entomobryoidea</taxon>
        <taxon>Orchesellidae</taxon>
        <taxon>Orchesellinae</taxon>
        <taxon>Orchesella</taxon>
    </lineage>
</organism>
<evidence type="ECO:0000313" key="7">
    <source>
        <dbReference type="Proteomes" id="UP001642540"/>
    </source>
</evidence>
<comment type="similarity">
    <text evidence="4">Belongs to the cyclin family.</text>
</comment>
<dbReference type="SMART" id="SM00385">
    <property type="entry name" value="CYCLIN"/>
    <property type="match status" value="1"/>
</dbReference>
<evidence type="ECO:0000256" key="3">
    <source>
        <dbReference type="ARBA" id="ARBA00023306"/>
    </source>
</evidence>
<dbReference type="PANTHER" id="PTHR10177">
    <property type="entry name" value="CYCLINS"/>
    <property type="match status" value="1"/>
</dbReference>
<name>A0ABP1QF19_9HEXA</name>
<dbReference type="InterPro" id="IPR013763">
    <property type="entry name" value="Cyclin-like_dom"/>
</dbReference>
<dbReference type="SUPFAM" id="SSF47954">
    <property type="entry name" value="Cyclin-like"/>
    <property type="match status" value="2"/>
</dbReference>
<evidence type="ECO:0000256" key="2">
    <source>
        <dbReference type="ARBA" id="ARBA00023127"/>
    </source>
</evidence>
<feature type="domain" description="Cyclin-like" evidence="5">
    <location>
        <begin position="261"/>
        <end position="346"/>
    </location>
</feature>
<dbReference type="InterPro" id="IPR004367">
    <property type="entry name" value="Cyclin_C-dom"/>
</dbReference>
<dbReference type="EMBL" id="CAXLJM020000028">
    <property type="protein sequence ID" value="CAL8096724.1"/>
    <property type="molecule type" value="Genomic_DNA"/>
</dbReference>
<dbReference type="InterPro" id="IPR039361">
    <property type="entry name" value="Cyclin"/>
</dbReference>
<dbReference type="Pfam" id="PF02984">
    <property type="entry name" value="Cyclin_C"/>
    <property type="match status" value="1"/>
</dbReference>
<dbReference type="InterPro" id="IPR006671">
    <property type="entry name" value="Cyclin_N"/>
</dbReference>
<dbReference type="PIRSF" id="PIRSF001771">
    <property type="entry name" value="Cyclin_A_B_D_E"/>
    <property type="match status" value="1"/>
</dbReference>
<gene>
    <name evidence="6" type="ORF">ODALV1_LOCUS9433</name>
</gene>
<comment type="caution">
    <text evidence="6">The sequence shown here is derived from an EMBL/GenBank/DDBJ whole genome shotgun (WGS) entry which is preliminary data.</text>
</comment>
<accession>A0ABP1QF19</accession>
<keyword evidence="2 4" id="KW-0195">Cyclin</keyword>
<keyword evidence="1" id="KW-0132">Cell division</keyword>
<dbReference type="Proteomes" id="UP001642540">
    <property type="component" value="Unassembled WGS sequence"/>
</dbReference>
<dbReference type="CDD" id="cd20507">
    <property type="entry name" value="CYCLIN_CCNB1-like_rpt1"/>
    <property type="match status" value="1"/>
</dbReference>
<protein>
    <recommendedName>
        <fullName evidence="5">Cyclin-like domain-containing protein</fullName>
    </recommendedName>
</protein>
<evidence type="ECO:0000256" key="4">
    <source>
        <dbReference type="RuleBase" id="RU000383"/>
    </source>
</evidence>
<dbReference type="Pfam" id="PF00134">
    <property type="entry name" value="Cyclin_N"/>
    <property type="match status" value="1"/>
</dbReference>
<evidence type="ECO:0000256" key="1">
    <source>
        <dbReference type="ARBA" id="ARBA00022618"/>
    </source>
</evidence>
<keyword evidence="3" id="KW-0131">Cell cycle</keyword>
<dbReference type="Gene3D" id="1.10.472.10">
    <property type="entry name" value="Cyclin-like"/>
    <property type="match status" value="2"/>
</dbReference>
<proteinExistence type="inferred from homology"/>
<keyword evidence="7" id="KW-1185">Reference proteome</keyword>
<dbReference type="InterPro" id="IPR046965">
    <property type="entry name" value="Cyclin_A/B-like"/>
</dbReference>
<evidence type="ECO:0000259" key="5">
    <source>
        <dbReference type="SMART" id="SM00385"/>
    </source>
</evidence>
<evidence type="ECO:0000313" key="6">
    <source>
        <dbReference type="EMBL" id="CAL8096724.1"/>
    </source>
</evidence>